<evidence type="ECO:0000256" key="1">
    <source>
        <dbReference type="ARBA" id="ARBA00004141"/>
    </source>
</evidence>
<feature type="transmembrane region" description="Helical" evidence="7">
    <location>
        <begin position="32"/>
        <end position="60"/>
    </location>
</feature>
<gene>
    <name evidence="8" type="ORF">GRI68_00720</name>
</gene>
<proteinExistence type="inferred from homology"/>
<feature type="transmembrane region" description="Helical" evidence="7">
    <location>
        <begin position="314"/>
        <end position="338"/>
    </location>
</feature>
<feature type="transmembrane region" description="Helical" evidence="7">
    <location>
        <begin position="156"/>
        <end position="179"/>
    </location>
</feature>
<sequence length="382" mass="40713">MSDMDNHSPRSEAASPTRISDPKMRIELHKAFIWTLVVGGVYLAVTIAQSILIIFGALVFSAMIDGGTRLLGRVLPIARSWRVAIVLTLATLFLLWLGYFAGTQIAEQAAAFSTLIGNQIGRVFAWAQQMGFAVDQSYIKEVIGQISNGVGTITRAIGGVVGGLTTMLLIAIIGIFIAIEPNLYERGVSWMVARERRDNFHATVSAMGYSLRRLLAGRLLGMGIEGVFTYLMLTFGGMALGIGAVPMAALLALLTGLLAFIPNIGALVSGALMILVGFSGGTEMGLYTIFVYFAVQTIDGYILIPMIAKKAVDLAPALVLAAQLILGALFGILGLALADPIIAMIKVALERRSQHNDADDAARAKQIKAEQKKTAKKATAKS</sequence>
<comment type="similarity">
    <text evidence="2">Belongs to the autoinducer-2 exporter (AI-2E) (TC 2.A.86) family.</text>
</comment>
<keyword evidence="5 7" id="KW-0472">Membrane</keyword>
<evidence type="ECO:0000256" key="7">
    <source>
        <dbReference type="SAM" id="Phobius"/>
    </source>
</evidence>
<dbReference type="RefSeq" id="WP_160615234.1">
    <property type="nucleotide sequence ID" value="NZ_WTYR01000001.1"/>
</dbReference>
<feature type="transmembrane region" description="Helical" evidence="7">
    <location>
        <begin position="80"/>
        <end position="101"/>
    </location>
</feature>
<dbReference type="Pfam" id="PF01594">
    <property type="entry name" value="AI-2E_transport"/>
    <property type="match status" value="1"/>
</dbReference>
<feature type="transmembrane region" description="Helical" evidence="7">
    <location>
        <begin position="227"/>
        <end position="251"/>
    </location>
</feature>
<comment type="subcellular location">
    <subcellularLocation>
        <location evidence="1">Membrane</location>
        <topology evidence="1">Multi-pass membrane protein</topology>
    </subcellularLocation>
</comment>
<feature type="compositionally biased region" description="Basic and acidic residues" evidence="6">
    <location>
        <begin position="356"/>
        <end position="373"/>
    </location>
</feature>
<comment type="caution">
    <text evidence="8">The sequence shown here is derived from an EMBL/GenBank/DDBJ whole genome shotgun (WGS) entry which is preliminary data.</text>
</comment>
<dbReference type="GO" id="GO:0055085">
    <property type="term" value="P:transmembrane transport"/>
    <property type="evidence" value="ECO:0007669"/>
    <property type="project" value="TreeGrafter"/>
</dbReference>
<feature type="transmembrane region" description="Helical" evidence="7">
    <location>
        <begin position="285"/>
        <end position="308"/>
    </location>
</feature>
<dbReference type="GO" id="GO:0016020">
    <property type="term" value="C:membrane"/>
    <property type="evidence" value="ECO:0007669"/>
    <property type="project" value="UniProtKB-SubCell"/>
</dbReference>
<evidence type="ECO:0000256" key="2">
    <source>
        <dbReference type="ARBA" id="ARBA00009773"/>
    </source>
</evidence>
<dbReference type="PANTHER" id="PTHR21716:SF62">
    <property type="entry name" value="TRANSPORT PROTEIN YDBI-RELATED"/>
    <property type="match status" value="1"/>
</dbReference>
<keyword evidence="4 7" id="KW-1133">Transmembrane helix</keyword>
<name>A0A6I4U1C4_9SPHN</name>
<evidence type="ECO:0000256" key="5">
    <source>
        <dbReference type="ARBA" id="ARBA00023136"/>
    </source>
</evidence>
<feature type="region of interest" description="Disordered" evidence="6">
    <location>
        <begin position="356"/>
        <end position="382"/>
    </location>
</feature>
<evidence type="ECO:0000313" key="9">
    <source>
        <dbReference type="Proteomes" id="UP000429229"/>
    </source>
</evidence>
<evidence type="ECO:0000256" key="6">
    <source>
        <dbReference type="SAM" id="MobiDB-lite"/>
    </source>
</evidence>
<dbReference type="InterPro" id="IPR002549">
    <property type="entry name" value="AI-2E-like"/>
</dbReference>
<organism evidence="8 9">
    <name type="scientific">Alteriqipengyuania halimionae</name>
    <dbReference type="NCBI Taxonomy" id="1926630"/>
    <lineage>
        <taxon>Bacteria</taxon>
        <taxon>Pseudomonadati</taxon>
        <taxon>Pseudomonadota</taxon>
        <taxon>Alphaproteobacteria</taxon>
        <taxon>Sphingomonadales</taxon>
        <taxon>Erythrobacteraceae</taxon>
        <taxon>Alteriqipengyuania</taxon>
    </lineage>
</organism>
<dbReference type="AlphaFoldDB" id="A0A6I4U1C4"/>
<evidence type="ECO:0000313" key="8">
    <source>
        <dbReference type="EMBL" id="MXP08703.1"/>
    </source>
</evidence>
<evidence type="ECO:0000256" key="4">
    <source>
        <dbReference type="ARBA" id="ARBA00022989"/>
    </source>
</evidence>
<dbReference type="PANTHER" id="PTHR21716">
    <property type="entry name" value="TRANSMEMBRANE PROTEIN"/>
    <property type="match status" value="1"/>
</dbReference>
<dbReference type="OrthoDB" id="5761230at2"/>
<keyword evidence="3 7" id="KW-0812">Transmembrane</keyword>
<keyword evidence="9" id="KW-1185">Reference proteome</keyword>
<protein>
    <submittedName>
        <fullName evidence="8">AI-2E family transporter</fullName>
    </submittedName>
</protein>
<accession>A0A6I4U1C4</accession>
<feature type="transmembrane region" description="Helical" evidence="7">
    <location>
        <begin position="257"/>
        <end position="278"/>
    </location>
</feature>
<dbReference type="Proteomes" id="UP000429229">
    <property type="component" value="Unassembled WGS sequence"/>
</dbReference>
<evidence type="ECO:0000256" key="3">
    <source>
        <dbReference type="ARBA" id="ARBA00022692"/>
    </source>
</evidence>
<dbReference type="EMBL" id="WTYR01000001">
    <property type="protein sequence ID" value="MXP08703.1"/>
    <property type="molecule type" value="Genomic_DNA"/>
</dbReference>
<reference evidence="8 9" key="1">
    <citation type="submission" date="2019-12" db="EMBL/GenBank/DDBJ databases">
        <title>Genomic-based taxomic classification of the family Erythrobacteraceae.</title>
        <authorList>
            <person name="Xu L."/>
        </authorList>
    </citation>
    <scope>NUCLEOTIDE SEQUENCE [LARGE SCALE GENOMIC DNA]</scope>
    <source>
        <strain evidence="8 9">LMG 29519</strain>
    </source>
</reference>